<evidence type="ECO:0000256" key="1">
    <source>
        <dbReference type="SAM" id="MobiDB-lite"/>
    </source>
</evidence>
<comment type="caution">
    <text evidence="2">The sequence shown here is derived from an EMBL/GenBank/DDBJ whole genome shotgun (WGS) entry which is preliminary data.</text>
</comment>
<dbReference type="InterPro" id="IPR051553">
    <property type="entry name" value="Ran_GTPase-activating"/>
</dbReference>
<reference evidence="3" key="1">
    <citation type="journal article" date="2019" name="Int. J. Syst. Evol. Microbiol.">
        <title>The Global Catalogue of Microorganisms (GCM) 10K type strain sequencing project: providing services to taxonomists for standard genome sequencing and annotation.</title>
        <authorList>
            <consortium name="The Broad Institute Genomics Platform"/>
            <consortium name="The Broad Institute Genome Sequencing Center for Infectious Disease"/>
            <person name="Wu L."/>
            <person name="Ma J."/>
        </authorList>
    </citation>
    <scope>NUCLEOTIDE SEQUENCE [LARGE SCALE GENOMIC DNA]</scope>
    <source>
        <strain evidence="3">CGMCC 1.10363</strain>
    </source>
</reference>
<gene>
    <name evidence="2" type="ORF">ACFOYW_18490</name>
</gene>
<dbReference type="EMBL" id="JBHSCN010000023">
    <property type="protein sequence ID" value="MFC4245361.1"/>
    <property type="molecule type" value="Genomic_DNA"/>
</dbReference>
<keyword evidence="3" id="KW-1185">Reference proteome</keyword>
<evidence type="ECO:0000313" key="3">
    <source>
        <dbReference type="Proteomes" id="UP001595900"/>
    </source>
</evidence>
<dbReference type="PANTHER" id="PTHR45982">
    <property type="entry name" value="REGULATOR OF CHROMOSOME CONDENSATION"/>
    <property type="match status" value="1"/>
</dbReference>
<dbReference type="Proteomes" id="UP001595900">
    <property type="component" value="Unassembled WGS sequence"/>
</dbReference>
<dbReference type="SUPFAM" id="SSF50985">
    <property type="entry name" value="RCC1/BLIP-II"/>
    <property type="match status" value="2"/>
</dbReference>
<protein>
    <submittedName>
        <fullName evidence="2">RCC1 domain-containing protein</fullName>
    </submittedName>
</protein>
<dbReference type="InterPro" id="IPR009091">
    <property type="entry name" value="RCC1/BLIP-II"/>
</dbReference>
<proteinExistence type="predicted"/>
<name>A0ABV8QD57_9MICO</name>
<dbReference type="Pfam" id="PF13540">
    <property type="entry name" value="RCC1_2"/>
    <property type="match status" value="6"/>
</dbReference>
<organism evidence="2 3">
    <name type="scientific">Gryllotalpicola reticulitermitis</name>
    <dbReference type="NCBI Taxonomy" id="1184153"/>
    <lineage>
        <taxon>Bacteria</taxon>
        <taxon>Bacillati</taxon>
        <taxon>Actinomycetota</taxon>
        <taxon>Actinomycetes</taxon>
        <taxon>Micrococcales</taxon>
        <taxon>Microbacteriaceae</taxon>
        <taxon>Gryllotalpicola</taxon>
    </lineage>
</organism>
<dbReference type="InterPro" id="IPR013783">
    <property type="entry name" value="Ig-like_fold"/>
</dbReference>
<dbReference type="Gene3D" id="2.60.40.10">
    <property type="entry name" value="Immunoglobulins"/>
    <property type="match status" value="1"/>
</dbReference>
<sequence length="852" mass="87376">MTGEDATYRAQARVQPDGGWVARVPSALGPGDYSVELEQSEGASEGSHHQQFGTHVLGHELFEWGEGGLDRRPVPAALKGESVVQVVGGDKFAAALTEEGRVVAWGGDQLAITAASLLDGIVKLAAGRRFGLALTADGRVRAWGDDSFGQTDIPADLRDVVEITARGASATAVTSTGRVVQWGERDDGPASVAAPRLTNTTVLGIAAGDQFDLALTADGHVECRGSNAHAQCDVPDDVQGRVRQMAGSSTTAYAITDDGRVRVWGQLDHGMSDIPAEFGNGAARAVQIDAGYRHALALSADGRVLAWGGKSWGQAVDPNLAGMVPAGVGASSNASFAIVNAVHISQPAPNSRTSAHPKIAGTAGPHVRLRVMADNNDDAAADVSASADGTWSLNSSQRLSTGAHHLSVSDDDGARADADFAVGPFSLSNCPSGLVSGAAPLLSGTASRGATVQIRLDGDRIASAAAQLDGGWVLRVPHALREGRHTTSAASDATEDGPPQSCSFDVAGYELVNWGDAALAATAPSHELAAATVVQVAGGDKIAAALTESGRVIAWGDASAINGVGRLRDVVEIAAGTKFGAALLADGTVQTWGNSEYGQDEVPAALKDVVQVAARGGFVLTLTSTGKVVSWGHDDYHQTEVPVDLDGRTSVQVAAGTAHAVALDANGEITAWGRSTQGQTKVPREVQGRVREVVAGTFSSYAITADNSVYGFGSRGNASDGIPEAWRDGSIKATQLGALYDGLVGLAPNGHIFTSMEESHGIDKVPGLDGAVVSGVFATSYHNAFALVDAIHIAAPDDDAEVPTRPALSGDVDHHLGCYGPGAGRGDDGCGRDLGVHPGSGTPSWSADNLRR</sequence>
<dbReference type="PANTHER" id="PTHR45982:SF1">
    <property type="entry name" value="REGULATOR OF CHROMOSOME CONDENSATION"/>
    <property type="match status" value="1"/>
</dbReference>
<evidence type="ECO:0000313" key="2">
    <source>
        <dbReference type="EMBL" id="MFC4245361.1"/>
    </source>
</evidence>
<accession>A0ABV8QD57</accession>
<dbReference type="Gene3D" id="2.130.10.30">
    <property type="entry name" value="Regulator of chromosome condensation 1/beta-lactamase-inhibitor protein II"/>
    <property type="match status" value="3"/>
</dbReference>
<dbReference type="RefSeq" id="WP_390232539.1">
    <property type="nucleotide sequence ID" value="NZ_JBHSCN010000023.1"/>
</dbReference>
<feature type="compositionally biased region" description="Polar residues" evidence="1">
    <location>
        <begin position="841"/>
        <end position="852"/>
    </location>
</feature>
<dbReference type="PROSITE" id="PS50012">
    <property type="entry name" value="RCC1_3"/>
    <property type="match status" value="4"/>
</dbReference>
<feature type="region of interest" description="Disordered" evidence="1">
    <location>
        <begin position="829"/>
        <end position="852"/>
    </location>
</feature>
<dbReference type="InterPro" id="IPR000408">
    <property type="entry name" value="Reg_chr_condens"/>
</dbReference>